<reference evidence="2" key="1">
    <citation type="journal article" date="2020" name="bioRxiv">
        <title>A rank-normalized archaeal taxonomy based on genome phylogeny resolves widespread incomplete and uneven classifications.</title>
        <authorList>
            <person name="Rinke C."/>
            <person name="Chuvochina M."/>
            <person name="Mussig A.J."/>
            <person name="Chaumeil P.-A."/>
            <person name="Waite D.W."/>
            <person name="Whitman W.B."/>
            <person name="Parks D.H."/>
            <person name="Hugenholtz P."/>
        </authorList>
    </citation>
    <scope>NUCLEOTIDE SEQUENCE [LARGE SCALE GENOMIC DNA]</scope>
</reference>
<name>A0A7J4IQN9_9ARCH</name>
<protein>
    <recommendedName>
        <fullName evidence="3">AbiEi antitoxin C-terminal domain-containing protein</fullName>
    </recommendedName>
</protein>
<organism evidence="1 2">
    <name type="scientific">Candidatus Iainarchaeum sp</name>
    <dbReference type="NCBI Taxonomy" id="3101447"/>
    <lineage>
        <taxon>Archaea</taxon>
        <taxon>Candidatus Iainarchaeota</taxon>
        <taxon>Candidatus Iainarchaeia</taxon>
        <taxon>Candidatus Iainarchaeales</taxon>
        <taxon>Candidatus Iainarchaeaceae</taxon>
        <taxon>Candidatus Iainarchaeum</taxon>
    </lineage>
</organism>
<evidence type="ECO:0000313" key="1">
    <source>
        <dbReference type="EMBL" id="HIH07821.1"/>
    </source>
</evidence>
<dbReference type="EMBL" id="DUFG01000004">
    <property type="protein sequence ID" value="HIH07821.1"/>
    <property type="molecule type" value="Genomic_DNA"/>
</dbReference>
<sequence length="212" mass="25028">MKYMAEFIEHFNKRNYFSIRDARIFLKQKKISTGYLKLLIHTLLKKNKLKRLAKGIYTFKDELMVAGFAFSPFYYGLQEALSIHRLWGQATNPVIITTKKVRAGTRTVMNSNITIKRISPKMFFGYKIIEHYGLQIPVSDLEKTLIDFAYFRQKIPEEALKMFLAKIQKKKLNEYLGKAPKWARKRVTKLLQEKRIQKRQTNEMHAANQLFG</sequence>
<comment type="caution">
    <text evidence="1">The sequence shown here is derived from an EMBL/GenBank/DDBJ whole genome shotgun (WGS) entry which is preliminary data.</text>
</comment>
<dbReference type="Proteomes" id="UP000577419">
    <property type="component" value="Unassembled WGS sequence"/>
</dbReference>
<proteinExistence type="predicted"/>
<dbReference type="AlphaFoldDB" id="A0A7J4IQN9"/>
<evidence type="ECO:0008006" key="3">
    <source>
        <dbReference type="Google" id="ProtNLM"/>
    </source>
</evidence>
<gene>
    <name evidence="1" type="ORF">HA237_00455</name>
</gene>
<evidence type="ECO:0000313" key="2">
    <source>
        <dbReference type="Proteomes" id="UP000577419"/>
    </source>
</evidence>
<accession>A0A7J4IQN9</accession>